<accession>A0ABZ2QDQ9</accession>
<proteinExistence type="predicted"/>
<feature type="transmembrane region" description="Helical" evidence="2">
    <location>
        <begin position="283"/>
        <end position="308"/>
    </location>
</feature>
<feature type="transmembrane region" description="Helical" evidence="2">
    <location>
        <begin position="197"/>
        <end position="221"/>
    </location>
</feature>
<keyword evidence="4" id="KW-1185">Reference proteome</keyword>
<feature type="compositionally biased region" description="Pro residues" evidence="1">
    <location>
        <begin position="1"/>
        <end position="16"/>
    </location>
</feature>
<evidence type="ECO:0008006" key="5">
    <source>
        <dbReference type="Google" id="ProtNLM"/>
    </source>
</evidence>
<feature type="transmembrane region" description="Helical" evidence="2">
    <location>
        <begin position="315"/>
        <end position="337"/>
    </location>
</feature>
<keyword evidence="2" id="KW-0812">Transmembrane</keyword>
<evidence type="ECO:0000256" key="2">
    <source>
        <dbReference type="SAM" id="Phobius"/>
    </source>
</evidence>
<dbReference type="EMBL" id="CP147982">
    <property type="protein sequence ID" value="WXK74666.1"/>
    <property type="molecule type" value="Genomic_DNA"/>
</dbReference>
<evidence type="ECO:0000256" key="1">
    <source>
        <dbReference type="SAM" id="MobiDB-lite"/>
    </source>
</evidence>
<reference evidence="3 4" key="1">
    <citation type="submission" date="2024-03" db="EMBL/GenBank/DDBJ databases">
        <title>The complete genome of Streptomyces sirii sp.nov.</title>
        <authorList>
            <person name="Zakalyukina Y.V."/>
            <person name="Belik A.R."/>
            <person name="Biryukov M.V."/>
            <person name="Baturina O.A."/>
            <person name="Kabilov M.R."/>
        </authorList>
    </citation>
    <scope>NUCLEOTIDE SEQUENCE [LARGE SCALE GENOMIC DNA]</scope>
    <source>
        <strain evidence="3 4">BP-8</strain>
    </source>
</reference>
<gene>
    <name evidence="3" type="ORF">WAB15_00980</name>
</gene>
<dbReference type="RefSeq" id="WP_407284902.1">
    <property type="nucleotide sequence ID" value="NZ_CP147982.1"/>
</dbReference>
<feature type="region of interest" description="Disordered" evidence="1">
    <location>
        <begin position="1"/>
        <end position="30"/>
    </location>
</feature>
<dbReference type="Proteomes" id="UP001626628">
    <property type="component" value="Chromosome"/>
</dbReference>
<keyword evidence="2" id="KW-1133">Transmembrane helix</keyword>
<evidence type="ECO:0000313" key="4">
    <source>
        <dbReference type="Proteomes" id="UP001626628"/>
    </source>
</evidence>
<protein>
    <recommendedName>
        <fullName evidence="5">Integral membrane protein</fullName>
    </recommendedName>
</protein>
<evidence type="ECO:0000313" key="3">
    <source>
        <dbReference type="EMBL" id="WXK74666.1"/>
    </source>
</evidence>
<feature type="transmembrane region" description="Helical" evidence="2">
    <location>
        <begin position="431"/>
        <end position="447"/>
    </location>
</feature>
<sequence>MPSTPPTHPRPSPYEPAAPETGTPDPGSGRRLDLAAGGAALALFAVVASVGAYLLSRSPSLHVGWPPLMADWGPHLGPGTPAAVAVAALAVGYGPRLAGRLPWRTMPWAAWAVAMAWTWSLALVDGWQRGVAGRLTRSGEYLRGIDRFQHFSSTVHDFTGHILINSPSNWGTHIAGHPVGAVLTFVGLDRIGLGGGAWGGVFCITVGSSAAAAALVTLRLLAGEGRARAAAPFLALAPGAVWVGVSADGYFAAVAAWALALLALAATRTRGWQRAVAASASGLLLGVAVYLSYGLILLAIPVLAVLLCTRRARPLLYVLPACAAVVLVFTLLGFNWWQAYGLLRTRYYQGYGGVRPYAYWVWGNLGAVVAAAGVAAAAGLRRALAAAPAAVRQWRRRADPEALAAVVLPCAFLLAMLAADLSGMSKAETERIWLPFTWWLPAAAVLLPARDRRGWLAAQAATALLVNHLLLTDW</sequence>
<name>A0ABZ2QDQ9_9ACTN</name>
<feature type="transmembrane region" description="Helical" evidence="2">
    <location>
        <begin position="75"/>
        <end position="94"/>
    </location>
</feature>
<organism evidence="3 4">
    <name type="scientific">Streptomyces sirii</name>
    <dbReference type="NCBI Taxonomy" id="3127701"/>
    <lineage>
        <taxon>Bacteria</taxon>
        <taxon>Bacillati</taxon>
        <taxon>Actinomycetota</taxon>
        <taxon>Actinomycetes</taxon>
        <taxon>Kitasatosporales</taxon>
        <taxon>Streptomycetaceae</taxon>
        <taxon>Streptomyces</taxon>
    </lineage>
</organism>
<feature type="transmembrane region" description="Helical" evidence="2">
    <location>
        <begin position="357"/>
        <end position="380"/>
    </location>
</feature>
<feature type="transmembrane region" description="Helical" evidence="2">
    <location>
        <begin position="34"/>
        <end position="55"/>
    </location>
</feature>
<feature type="transmembrane region" description="Helical" evidence="2">
    <location>
        <begin position="233"/>
        <end position="263"/>
    </location>
</feature>
<feature type="transmembrane region" description="Helical" evidence="2">
    <location>
        <begin position="401"/>
        <end position="419"/>
    </location>
</feature>
<feature type="transmembrane region" description="Helical" evidence="2">
    <location>
        <begin position="106"/>
        <end position="124"/>
    </location>
</feature>
<keyword evidence="2" id="KW-0472">Membrane</keyword>